<dbReference type="PANTHER" id="PTHR12526">
    <property type="entry name" value="GLYCOSYLTRANSFERASE"/>
    <property type="match status" value="1"/>
</dbReference>
<keyword evidence="3" id="KW-0808">Transferase</keyword>
<dbReference type="EMBL" id="CP009043">
    <property type="protein sequence ID" value="AII15236.1"/>
    <property type="molecule type" value="Genomic_DNA"/>
</dbReference>
<name>A0A076FB59_9BACT</name>
<organism evidence="3 4">
    <name type="scientific">Campylobacter iguaniorum</name>
    <dbReference type="NCBI Taxonomy" id="1244531"/>
    <lineage>
        <taxon>Bacteria</taxon>
        <taxon>Pseudomonadati</taxon>
        <taxon>Campylobacterota</taxon>
        <taxon>Epsilonproteobacteria</taxon>
        <taxon>Campylobacterales</taxon>
        <taxon>Campylobacteraceae</taxon>
        <taxon>Campylobacter</taxon>
    </lineage>
</organism>
<keyword evidence="4" id="KW-1185">Reference proteome</keyword>
<sequence>MKILHTLHWVQFAGTEKVCVDLCNEMSKNHDVFLLTNNQIKPYINKKVNLVEVDFQNNRYNPFFLYKIAKIIDDINPDIIHCHNTKELEIIYNTRIFTKRKIPIVATKHTLRAKKRFKKADLCVAILEDTKEILKEGSIIIKNGMAYKEPKKLQRDNKFYIISASRLSPVKGNQIIIEALSMVNFDFKFDIFGQGEQKNELQNLINSLNLQDKITLQSFSDNLQDHLFSCDVQIIASIFEPYGLTAIDGIYYSPLLLSTKTGICAQILPDELIFQTDPKSLANKLNDIYTNYNEYKEIFAKIKATKDKFSVEAMANNYLNAYENLIKDMK</sequence>
<dbReference type="Proteomes" id="UP000028486">
    <property type="component" value="Chromosome"/>
</dbReference>
<dbReference type="Pfam" id="PF13439">
    <property type="entry name" value="Glyco_transf_4"/>
    <property type="match status" value="1"/>
</dbReference>
<feature type="domain" description="Glycosyl transferase family 1" evidence="1">
    <location>
        <begin position="151"/>
        <end position="298"/>
    </location>
</feature>
<dbReference type="OrthoDB" id="529131at2"/>
<feature type="domain" description="Glycosyltransferase subfamily 4-like N-terminal" evidence="2">
    <location>
        <begin position="14"/>
        <end position="136"/>
    </location>
</feature>
<gene>
    <name evidence="3" type="ORF">CIG1485E_1413</name>
</gene>
<evidence type="ECO:0000313" key="3">
    <source>
        <dbReference type="EMBL" id="AII15236.1"/>
    </source>
</evidence>
<dbReference type="InterPro" id="IPR028098">
    <property type="entry name" value="Glyco_trans_4-like_N"/>
</dbReference>
<dbReference type="eggNOG" id="COG0438">
    <property type="taxonomic scope" value="Bacteria"/>
</dbReference>
<dbReference type="RefSeq" id="WP_038454949.1">
    <property type="nucleotide sequence ID" value="NZ_CP009043.1"/>
</dbReference>
<dbReference type="Gene3D" id="3.40.50.2000">
    <property type="entry name" value="Glycogen Phosphorylase B"/>
    <property type="match status" value="2"/>
</dbReference>
<dbReference type="SUPFAM" id="SSF53756">
    <property type="entry name" value="UDP-Glycosyltransferase/glycogen phosphorylase"/>
    <property type="match status" value="1"/>
</dbReference>
<dbReference type="Pfam" id="PF00534">
    <property type="entry name" value="Glycos_transf_1"/>
    <property type="match status" value="1"/>
</dbReference>
<reference evidence="4" key="1">
    <citation type="journal article" date="2014" name="Genome Announc.">
        <title>Complete Genome Sequence of Campylobacter iguaniorum Strain 1485ET, Isolated from a Bearded Dragon (Pogona vitticeps).</title>
        <authorList>
            <person name="Gilbert M.J."/>
            <person name="Miller W.G."/>
            <person name="Yee E."/>
            <person name="Kik M."/>
            <person name="Wagenaar J.A."/>
            <person name="Duim B."/>
        </authorList>
    </citation>
    <scope>NUCLEOTIDE SEQUENCE [LARGE SCALE GENOMIC DNA]</scope>
    <source>
        <strain evidence="4">1485E</strain>
    </source>
</reference>
<dbReference type="GO" id="GO:0016757">
    <property type="term" value="F:glycosyltransferase activity"/>
    <property type="evidence" value="ECO:0007669"/>
    <property type="project" value="InterPro"/>
</dbReference>
<dbReference type="InterPro" id="IPR001296">
    <property type="entry name" value="Glyco_trans_1"/>
</dbReference>
<dbReference type="KEGG" id="caj:CIG1485E_1413"/>
<dbReference type="PANTHER" id="PTHR12526:SF627">
    <property type="entry name" value="D-RHAMNOSYLTRANSFERASE WBPZ"/>
    <property type="match status" value="1"/>
</dbReference>
<accession>A0A076FB59</accession>
<evidence type="ECO:0000313" key="4">
    <source>
        <dbReference type="Proteomes" id="UP000028486"/>
    </source>
</evidence>
<protein>
    <submittedName>
        <fullName evidence="3">Glycosyltransferase, family 1</fullName>
    </submittedName>
</protein>
<dbReference type="HOGENOM" id="CLU_009583_0_1_7"/>
<dbReference type="AlphaFoldDB" id="A0A076FB59"/>
<evidence type="ECO:0000259" key="1">
    <source>
        <dbReference type="Pfam" id="PF00534"/>
    </source>
</evidence>
<proteinExistence type="predicted"/>
<evidence type="ECO:0000259" key="2">
    <source>
        <dbReference type="Pfam" id="PF13439"/>
    </source>
</evidence>